<gene>
    <name evidence="2" type="ORF">S06H3_66023</name>
</gene>
<dbReference type="AlphaFoldDB" id="X1R7R1"/>
<dbReference type="EMBL" id="BARV01044761">
    <property type="protein sequence ID" value="GAI63041.1"/>
    <property type="molecule type" value="Genomic_DNA"/>
</dbReference>
<comment type="caution">
    <text evidence="2">The sequence shown here is derived from an EMBL/GenBank/DDBJ whole genome shotgun (WGS) entry which is preliminary data.</text>
</comment>
<dbReference type="InterPro" id="IPR015330">
    <property type="entry name" value="DNA_primase/pol_bifunc_N"/>
</dbReference>
<reference evidence="2" key="1">
    <citation type="journal article" date="2014" name="Front. Microbiol.">
        <title>High frequency of phylogenetically diverse reductive dehalogenase-homologous genes in deep subseafloor sedimentary metagenomes.</title>
        <authorList>
            <person name="Kawai M."/>
            <person name="Futagami T."/>
            <person name="Toyoda A."/>
            <person name="Takaki Y."/>
            <person name="Nishi S."/>
            <person name="Hori S."/>
            <person name="Arai W."/>
            <person name="Tsubouchi T."/>
            <person name="Morono Y."/>
            <person name="Uchiyama I."/>
            <person name="Ito T."/>
            <person name="Fujiyama A."/>
            <person name="Inagaki F."/>
            <person name="Takami H."/>
        </authorList>
    </citation>
    <scope>NUCLEOTIDE SEQUENCE</scope>
    <source>
        <strain evidence="2">Expedition CK06-06</strain>
    </source>
</reference>
<organism evidence="2">
    <name type="scientific">marine sediment metagenome</name>
    <dbReference type="NCBI Taxonomy" id="412755"/>
    <lineage>
        <taxon>unclassified sequences</taxon>
        <taxon>metagenomes</taxon>
        <taxon>ecological metagenomes</taxon>
    </lineage>
</organism>
<dbReference type="SUPFAM" id="SSF56747">
    <property type="entry name" value="Prim-pol domain"/>
    <property type="match status" value="1"/>
</dbReference>
<sequence>FSIQNFAKKKGLDLRGDGGYVLLPPSKHPSGIRYEWILSPEEELADPPGWLLSLITKKKEQKKLPETELTKLLDG</sequence>
<feature type="non-terminal residue" evidence="2">
    <location>
        <position position="1"/>
    </location>
</feature>
<protein>
    <recommendedName>
        <fullName evidence="1">DNA primase/polymerase bifunctional N-terminal domain-containing protein</fullName>
    </recommendedName>
</protein>
<evidence type="ECO:0000259" key="1">
    <source>
        <dbReference type="Pfam" id="PF09250"/>
    </source>
</evidence>
<feature type="domain" description="DNA primase/polymerase bifunctional N-terminal" evidence="1">
    <location>
        <begin position="6"/>
        <end position="50"/>
    </location>
</feature>
<proteinExistence type="predicted"/>
<feature type="non-terminal residue" evidence="2">
    <location>
        <position position="75"/>
    </location>
</feature>
<accession>X1R7R1</accession>
<name>X1R7R1_9ZZZZ</name>
<dbReference type="Pfam" id="PF09250">
    <property type="entry name" value="Prim-Pol"/>
    <property type="match status" value="1"/>
</dbReference>
<evidence type="ECO:0000313" key="2">
    <source>
        <dbReference type="EMBL" id="GAI63041.1"/>
    </source>
</evidence>